<dbReference type="GO" id="GO:0006172">
    <property type="term" value="P:ADP biosynthetic process"/>
    <property type="evidence" value="ECO:0007669"/>
    <property type="project" value="InterPro"/>
</dbReference>
<gene>
    <name evidence="9" type="ORF">Tdes44962_MAKER07059</name>
</gene>
<dbReference type="OrthoDB" id="439792at2759"/>
<evidence type="ECO:0000256" key="2">
    <source>
        <dbReference type="ARBA" id="ARBA00022741"/>
    </source>
</evidence>
<dbReference type="Proteomes" id="UP001138500">
    <property type="component" value="Unassembled WGS sequence"/>
</dbReference>
<dbReference type="NCBIfam" id="TIGR01351">
    <property type="entry name" value="adk"/>
    <property type="match status" value="1"/>
</dbReference>
<dbReference type="PROSITE" id="PS00113">
    <property type="entry name" value="ADENYLATE_KINASE"/>
    <property type="match status" value="1"/>
</dbReference>
<organism evidence="9 10">
    <name type="scientific">Teratosphaeria destructans</name>
    <dbReference type="NCBI Taxonomy" id="418781"/>
    <lineage>
        <taxon>Eukaryota</taxon>
        <taxon>Fungi</taxon>
        <taxon>Dikarya</taxon>
        <taxon>Ascomycota</taxon>
        <taxon>Pezizomycotina</taxon>
        <taxon>Dothideomycetes</taxon>
        <taxon>Dothideomycetidae</taxon>
        <taxon>Mycosphaerellales</taxon>
        <taxon>Teratosphaeriaceae</taxon>
        <taxon>Teratosphaeria</taxon>
    </lineage>
</organism>
<dbReference type="InterPro" id="IPR007862">
    <property type="entry name" value="Adenylate_kinase_lid-dom"/>
</dbReference>
<evidence type="ECO:0000313" key="10">
    <source>
        <dbReference type="Proteomes" id="UP001138500"/>
    </source>
</evidence>
<dbReference type="PRINTS" id="PR00094">
    <property type="entry name" value="ADENYLTKNASE"/>
</dbReference>
<dbReference type="NCBIfam" id="NF011100">
    <property type="entry name" value="PRK14527.1"/>
    <property type="match status" value="1"/>
</dbReference>
<dbReference type="NCBIfam" id="NF001381">
    <property type="entry name" value="PRK00279.1-3"/>
    <property type="match status" value="1"/>
</dbReference>
<accession>A0A9W7W6V2</accession>
<name>A0A9W7W6V2_9PEZI</name>
<evidence type="ECO:0000313" key="9">
    <source>
        <dbReference type="EMBL" id="KAH9844880.1"/>
    </source>
</evidence>
<sequence>VRLCSRGNIIRARLAGWCCHLSKLAASTAAQHVKHLLAHSFTFRGLRSGSEQFPVRRRKQRISPVKMSSSDLVAQLQNTVEKLEARVHDLEAKLHGHAPAKSGDGLRMILIGPPGAGKGTQAPKLKERYGCCHLATGDMLRAQVAAKTELGRQAKKIMDQGGLVSDEIMVNMIQNELDNNKECKSGFILDGFPRTVPQAEKLDGMLSAQQKPLKHAVELQIDDGLLVARITGRLIHPASGRSYHKIFNPPKKEMTDDVTGEPLIQRSDDNADTLKKRLGTYHDQTGPVTDYYRKTGIWKAIDASQEPGQVWKSLLAITDAEKGNLGSSLLSKIGLKN</sequence>
<dbReference type="HAMAP" id="MF_00235">
    <property type="entry name" value="Adenylate_kinase_Adk"/>
    <property type="match status" value="1"/>
</dbReference>
<feature type="domain" description="Adenylate kinase active site lid" evidence="8">
    <location>
        <begin position="233"/>
        <end position="268"/>
    </location>
</feature>
<reference evidence="9 10" key="1">
    <citation type="journal article" date="2018" name="IMA Fungus">
        <title>IMA Genome-F 10: Nine draft genome sequences of Claviceps purpurea s.lat., including C. arundinis, C. humidiphila, and C. cf. spartinae, pseudomolecules for the pitch canker pathogen Fusarium circinatum, draft genome of Davidsoniella eucalypti, Grosmannia galeiformis, Quambalaria eucalypti, and Teratosphaeria destructans.</title>
        <authorList>
            <person name="Wingfield B.D."/>
            <person name="Liu M."/>
            <person name="Nguyen H.D."/>
            <person name="Lane F.A."/>
            <person name="Morgan S.W."/>
            <person name="De Vos L."/>
            <person name="Wilken P.M."/>
            <person name="Duong T.A."/>
            <person name="Aylward J."/>
            <person name="Coetzee M.P."/>
            <person name="Dadej K."/>
            <person name="De Beer Z.W."/>
            <person name="Findlay W."/>
            <person name="Havenga M."/>
            <person name="Kolarik M."/>
            <person name="Menzies J.G."/>
            <person name="Naidoo K."/>
            <person name="Pochopski O."/>
            <person name="Shoukouhi P."/>
            <person name="Santana Q.C."/>
            <person name="Seifert K.A."/>
            <person name="Soal N."/>
            <person name="Steenkamp E.T."/>
            <person name="Tatham C.T."/>
            <person name="van der Nest M.A."/>
            <person name="Wingfield M.J."/>
        </authorList>
    </citation>
    <scope>NUCLEOTIDE SEQUENCE [LARGE SCALE GENOMIC DNA]</scope>
    <source>
        <strain evidence="9">CMW44962</strain>
    </source>
</reference>
<evidence type="ECO:0000259" key="8">
    <source>
        <dbReference type="Pfam" id="PF05191"/>
    </source>
</evidence>
<keyword evidence="2" id="KW-0547">Nucleotide-binding</keyword>
<dbReference type="InterPro" id="IPR006259">
    <property type="entry name" value="Adenyl_kin_sub"/>
</dbReference>
<dbReference type="EMBL" id="RIBY02000213">
    <property type="protein sequence ID" value="KAH9844880.1"/>
    <property type="molecule type" value="Genomic_DNA"/>
</dbReference>
<comment type="caution">
    <text evidence="9">The sequence shown here is derived from an EMBL/GenBank/DDBJ whole genome shotgun (WGS) entry which is preliminary data.</text>
</comment>
<keyword evidence="7" id="KW-0175">Coiled coil</keyword>
<comment type="similarity">
    <text evidence="6">Belongs to the adenylate kinase family.</text>
</comment>
<evidence type="ECO:0000256" key="1">
    <source>
        <dbReference type="ARBA" id="ARBA00022679"/>
    </source>
</evidence>
<dbReference type="PANTHER" id="PTHR23359">
    <property type="entry name" value="NUCLEOTIDE KINASE"/>
    <property type="match status" value="1"/>
</dbReference>
<keyword evidence="4" id="KW-0067">ATP-binding</keyword>
<dbReference type="AlphaFoldDB" id="A0A9W7W6V2"/>
<dbReference type="Pfam" id="PF00406">
    <property type="entry name" value="ADK"/>
    <property type="match status" value="1"/>
</dbReference>
<dbReference type="InterPro" id="IPR000850">
    <property type="entry name" value="Adenylat/UMP-CMP_kin"/>
</dbReference>
<dbReference type="CDD" id="cd01428">
    <property type="entry name" value="ADK"/>
    <property type="match status" value="1"/>
</dbReference>
<dbReference type="Gene3D" id="3.40.50.300">
    <property type="entry name" value="P-loop containing nucleotide triphosphate hydrolases"/>
    <property type="match status" value="1"/>
</dbReference>
<feature type="coiled-coil region" evidence="7">
    <location>
        <begin position="66"/>
        <end position="93"/>
    </location>
</feature>
<keyword evidence="1 6" id="KW-0808">Transferase</keyword>
<dbReference type="SUPFAM" id="SSF52540">
    <property type="entry name" value="P-loop containing nucleoside triphosphate hydrolases"/>
    <property type="match status" value="1"/>
</dbReference>
<dbReference type="GO" id="GO:0005524">
    <property type="term" value="F:ATP binding"/>
    <property type="evidence" value="ECO:0007669"/>
    <property type="project" value="UniProtKB-KW"/>
</dbReference>
<dbReference type="Pfam" id="PF05191">
    <property type="entry name" value="ADK_lid"/>
    <property type="match status" value="1"/>
</dbReference>
<dbReference type="HAMAP" id="MF_03168">
    <property type="entry name" value="Adenylate_kinase_AK2"/>
    <property type="match status" value="1"/>
</dbReference>
<protein>
    <submittedName>
        <fullName evidence="9">Adenylate kinase</fullName>
    </submittedName>
</protein>
<dbReference type="GO" id="GO:0004017">
    <property type="term" value="F:AMP kinase activity"/>
    <property type="evidence" value="ECO:0007669"/>
    <property type="project" value="InterPro"/>
</dbReference>
<evidence type="ECO:0000256" key="3">
    <source>
        <dbReference type="ARBA" id="ARBA00022777"/>
    </source>
</evidence>
<keyword evidence="10" id="KW-1185">Reference proteome</keyword>
<proteinExistence type="inferred from homology"/>
<dbReference type="InterPro" id="IPR027417">
    <property type="entry name" value="P-loop_NTPase"/>
</dbReference>
<evidence type="ECO:0000256" key="6">
    <source>
        <dbReference type="RuleBase" id="RU003330"/>
    </source>
</evidence>
<feature type="non-terminal residue" evidence="9">
    <location>
        <position position="1"/>
    </location>
</feature>
<evidence type="ECO:0000256" key="7">
    <source>
        <dbReference type="SAM" id="Coils"/>
    </source>
</evidence>
<dbReference type="InterPro" id="IPR028587">
    <property type="entry name" value="AK2"/>
</dbReference>
<dbReference type="InterPro" id="IPR033690">
    <property type="entry name" value="Adenylat_kinase_CS"/>
</dbReference>
<evidence type="ECO:0000256" key="5">
    <source>
        <dbReference type="ARBA" id="ARBA00023128"/>
    </source>
</evidence>
<keyword evidence="3 6" id="KW-0418">Kinase</keyword>
<reference evidence="9 10" key="2">
    <citation type="journal article" date="2021" name="Curr. Genet.">
        <title>Genetic response to nitrogen starvation in the aggressive Eucalyptus foliar pathogen Teratosphaeria destructans.</title>
        <authorList>
            <person name="Havenga M."/>
            <person name="Wingfield B.D."/>
            <person name="Wingfield M.J."/>
            <person name="Dreyer L.L."/>
            <person name="Roets F."/>
            <person name="Aylward J."/>
        </authorList>
    </citation>
    <scope>NUCLEOTIDE SEQUENCE [LARGE SCALE GENOMIC DNA]</scope>
    <source>
        <strain evidence="9">CMW44962</strain>
    </source>
</reference>
<keyword evidence="5" id="KW-0496">Mitochondrion</keyword>
<dbReference type="FunFam" id="3.40.50.300:FF:000106">
    <property type="entry name" value="Adenylate kinase mitochondrial"/>
    <property type="match status" value="1"/>
</dbReference>
<evidence type="ECO:0000256" key="4">
    <source>
        <dbReference type="ARBA" id="ARBA00022840"/>
    </source>
</evidence>